<dbReference type="InterPro" id="IPR044925">
    <property type="entry name" value="His-Me_finger_sf"/>
</dbReference>
<dbReference type="EMBL" id="LAZR01005950">
    <property type="protein sequence ID" value="KKM95898.1"/>
    <property type="molecule type" value="Genomic_DNA"/>
</dbReference>
<dbReference type="InterPro" id="IPR003615">
    <property type="entry name" value="HNH_nuc"/>
</dbReference>
<reference evidence="2" key="1">
    <citation type="journal article" date="2015" name="Nature">
        <title>Complex archaea that bridge the gap between prokaryotes and eukaryotes.</title>
        <authorList>
            <person name="Spang A."/>
            <person name="Saw J.H."/>
            <person name="Jorgensen S.L."/>
            <person name="Zaremba-Niedzwiedzka K."/>
            <person name="Martijn J."/>
            <person name="Lind A.E."/>
            <person name="van Eijk R."/>
            <person name="Schleper C."/>
            <person name="Guy L."/>
            <person name="Ettema T.J."/>
        </authorList>
    </citation>
    <scope>NUCLEOTIDE SEQUENCE</scope>
</reference>
<protein>
    <recommendedName>
        <fullName evidence="1">HNH nuclease domain-containing protein</fullName>
    </recommendedName>
</protein>
<proteinExistence type="predicted"/>
<dbReference type="Gene3D" id="3.90.75.10">
    <property type="entry name" value="Homing Intron 3 (I-ppo) Encoded Endonuclease, Chain A"/>
    <property type="match status" value="1"/>
</dbReference>
<evidence type="ECO:0000313" key="2">
    <source>
        <dbReference type="EMBL" id="KKM95898.1"/>
    </source>
</evidence>
<organism evidence="2">
    <name type="scientific">marine sediment metagenome</name>
    <dbReference type="NCBI Taxonomy" id="412755"/>
    <lineage>
        <taxon>unclassified sequences</taxon>
        <taxon>metagenomes</taxon>
        <taxon>ecological metagenomes</taxon>
    </lineage>
</organism>
<comment type="caution">
    <text evidence="2">The sequence shown here is derived from an EMBL/GenBank/DDBJ whole genome shotgun (WGS) entry which is preliminary data.</text>
</comment>
<feature type="domain" description="HNH nuclease" evidence="1">
    <location>
        <begin position="54"/>
        <end position="100"/>
    </location>
</feature>
<dbReference type="InterPro" id="IPR044930">
    <property type="entry name" value="Homing_endonuclease_His-Me"/>
</dbReference>
<name>A0A0F9LR90_9ZZZZ</name>
<dbReference type="SUPFAM" id="SSF54060">
    <property type="entry name" value="His-Me finger endonucleases"/>
    <property type="match status" value="1"/>
</dbReference>
<dbReference type="Pfam" id="PF13392">
    <property type="entry name" value="HNH_3"/>
    <property type="match status" value="1"/>
</dbReference>
<sequence length="143" mass="16419">MPCSQNIATKDRPTTAEVARFFDKVQITKHCWLCADSLDGYGYGRLTFRGKRFQAHRFSYELFVGPIEPGKHILHRRECSNRNCVNPHHLYMGTNADNVRDREIWGKSSVGEGCGNSKLSEEDVLEIRRIHKDKKFGYKNTAG</sequence>
<dbReference type="GO" id="GO:0004519">
    <property type="term" value="F:endonuclease activity"/>
    <property type="evidence" value="ECO:0007669"/>
    <property type="project" value="InterPro"/>
</dbReference>
<dbReference type="AlphaFoldDB" id="A0A0F9LR90"/>
<evidence type="ECO:0000259" key="1">
    <source>
        <dbReference type="Pfam" id="PF13392"/>
    </source>
</evidence>
<feature type="non-terminal residue" evidence="2">
    <location>
        <position position="143"/>
    </location>
</feature>
<accession>A0A0F9LR90</accession>
<gene>
    <name evidence="2" type="ORF">LCGC14_1183600</name>
</gene>